<keyword evidence="1" id="KW-1133">Transmembrane helix</keyword>
<keyword evidence="3" id="KW-1185">Reference proteome</keyword>
<dbReference type="AlphaFoldDB" id="A0A4Z0GV81"/>
<dbReference type="Proteomes" id="UP000297982">
    <property type="component" value="Unassembled WGS sequence"/>
</dbReference>
<dbReference type="EMBL" id="SRJC01000011">
    <property type="protein sequence ID" value="TGB00746.1"/>
    <property type="molecule type" value="Genomic_DNA"/>
</dbReference>
<feature type="transmembrane region" description="Helical" evidence="1">
    <location>
        <begin position="36"/>
        <end position="57"/>
    </location>
</feature>
<sequence>MQYEIHPKHLIRNLTIIGSFLWVMLGGMIADSMVMMGLATGVVLSVAILISLLRFSLQIEPTVLIYRISFRHHIFVEKEVKPEEIERIKFFRSGVNEKAAIIKRKLGLMSGLSCCGRITRMICCRRSVKCTGWRLR</sequence>
<feature type="transmembrane region" description="Helical" evidence="1">
    <location>
        <begin position="12"/>
        <end position="30"/>
    </location>
</feature>
<comment type="caution">
    <text evidence="2">The sequence shown here is derived from an EMBL/GenBank/DDBJ whole genome shotgun (WGS) entry which is preliminary data.</text>
</comment>
<keyword evidence="1" id="KW-0812">Transmembrane</keyword>
<evidence type="ECO:0000313" key="3">
    <source>
        <dbReference type="Proteomes" id="UP000297982"/>
    </source>
</evidence>
<keyword evidence="1" id="KW-0472">Membrane</keyword>
<dbReference type="RefSeq" id="WP_135328792.1">
    <property type="nucleotide sequence ID" value="NZ_SRJC01000011.1"/>
</dbReference>
<accession>A0A4Z0GV81</accession>
<reference evidence="2 3" key="1">
    <citation type="journal article" date="2003" name="Int. J. Syst. Evol. Microbiol.">
        <title>Halobacillus salinus sp. nov., isolated from a salt lake on the coast of the East Sea in Korea.</title>
        <authorList>
            <person name="Yoon J.H."/>
            <person name="Kang K.H."/>
            <person name="Park Y.H."/>
        </authorList>
    </citation>
    <scope>NUCLEOTIDE SEQUENCE [LARGE SCALE GENOMIC DNA]</scope>
    <source>
        <strain evidence="2 3">HSL-3</strain>
    </source>
</reference>
<evidence type="ECO:0000256" key="1">
    <source>
        <dbReference type="SAM" id="Phobius"/>
    </source>
</evidence>
<protein>
    <submittedName>
        <fullName evidence="2">Uncharacterized protein</fullName>
    </submittedName>
</protein>
<proteinExistence type="predicted"/>
<dbReference type="STRING" id="192814.GCA_900166575_00279"/>
<organism evidence="2 3">
    <name type="scientific">Halobacillus salinus</name>
    <dbReference type="NCBI Taxonomy" id="192814"/>
    <lineage>
        <taxon>Bacteria</taxon>
        <taxon>Bacillati</taxon>
        <taxon>Bacillota</taxon>
        <taxon>Bacilli</taxon>
        <taxon>Bacillales</taxon>
        <taxon>Bacillaceae</taxon>
        <taxon>Halobacillus</taxon>
    </lineage>
</organism>
<evidence type="ECO:0000313" key="2">
    <source>
        <dbReference type="EMBL" id="TGB00746.1"/>
    </source>
</evidence>
<gene>
    <name evidence="2" type="ORF">E4663_19210</name>
</gene>
<name>A0A4Z0GV81_9BACI</name>